<evidence type="ECO:0000256" key="6">
    <source>
        <dbReference type="SAM" id="Phobius"/>
    </source>
</evidence>
<reference evidence="8" key="1">
    <citation type="journal article" date="2010" name="Stand. Genomic Sci.">
        <title>Complete genome sequence of 'Thermobaculum terrenum' type strain (YNP1).</title>
        <authorList>
            <person name="Kiss H."/>
            <person name="Cleland D."/>
            <person name="Lapidus A."/>
            <person name="Lucas S."/>
            <person name="Glavina Del Rio T."/>
            <person name="Nolan M."/>
            <person name="Tice H."/>
            <person name="Han C."/>
            <person name="Goodwin L."/>
            <person name="Pitluck S."/>
            <person name="Liolios K."/>
            <person name="Ivanova N."/>
            <person name="Mavromatis K."/>
            <person name="Ovchinnikova G."/>
            <person name="Pati A."/>
            <person name="Chen A."/>
            <person name="Palaniappan K."/>
            <person name="Land M."/>
            <person name="Hauser L."/>
            <person name="Chang Y."/>
            <person name="Jeffries C."/>
            <person name="Lu M."/>
            <person name="Brettin T."/>
            <person name="Detter J."/>
            <person name="Goker M."/>
            <person name="Tindall B."/>
            <person name="Beck B."/>
            <person name="McDermott T."/>
            <person name="Woyke T."/>
            <person name="Bristow J."/>
            <person name="Eisen J."/>
            <person name="Markowitz V."/>
            <person name="Hugenholtz P."/>
            <person name="Kyrpides N."/>
            <person name="Klenk H."/>
            <person name="Cheng J."/>
        </authorList>
    </citation>
    <scope>NUCLEOTIDE SEQUENCE [LARGE SCALE GENOMIC DNA]</scope>
    <source>
        <strain evidence="8">ATCC BAA-798 / YNP1</strain>
    </source>
</reference>
<sequence>MDPYYLYIDRDSIFHRLDPRTKMLLLLVTFVLVFISLNPLYLLAILLLVLLAGYVAGVLVNLRRIRFVLFMITLVTIVLWSLFQQGTTPLFWIVERESVVYAVSVAIRIDTMVIAGLIFLSITRNEDIAMALVRIGIPYRFAFVVSTALRLVPTIASTTTTITQAQRSRGLDLDTGGPIQRIKNYIPLLIPVFISTIRSTNIFSMALESKGFGAMPSRTYYLQLKMVGRDFVVIFIALGLLVFIILARILGYL</sequence>
<dbReference type="EMBL" id="CP001825">
    <property type="protein sequence ID" value="ACZ41292.1"/>
    <property type="molecule type" value="Genomic_DNA"/>
</dbReference>
<evidence type="ECO:0000256" key="5">
    <source>
        <dbReference type="ARBA" id="ARBA00023136"/>
    </source>
</evidence>
<comment type="subcellular location">
    <subcellularLocation>
        <location evidence="1">Membrane</location>
        <topology evidence="1">Multi-pass membrane protein</topology>
    </subcellularLocation>
</comment>
<feature type="transmembrane region" description="Helical" evidence="6">
    <location>
        <begin position="99"/>
        <end position="120"/>
    </location>
</feature>
<evidence type="ECO:0000256" key="4">
    <source>
        <dbReference type="ARBA" id="ARBA00022989"/>
    </source>
</evidence>
<evidence type="ECO:0000256" key="1">
    <source>
        <dbReference type="ARBA" id="ARBA00004141"/>
    </source>
</evidence>
<dbReference type="Proteomes" id="UP000000323">
    <property type="component" value="Chromosome 1"/>
</dbReference>
<feature type="transmembrane region" description="Helical" evidence="6">
    <location>
        <begin position="67"/>
        <end position="87"/>
    </location>
</feature>
<dbReference type="RefSeq" id="WP_012874327.1">
    <property type="nucleotide sequence ID" value="NC_013525.1"/>
</dbReference>
<dbReference type="CDD" id="cd16914">
    <property type="entry name" value="EcfT"/>
    <property type="match status" value="1"/>
</dbReference>
<keyword evidence="4 6" id="KW-1133">Transmembrane helix</keyword>
<dbReference type="OrthoDB" id="8075495at2"/>
<keyword evidence="2" id="KW-1003">Cell membrane</keyword>
<evidence type="ECO:0000256" key="2">
    <source>
        <dbReference type="ARBA" id="ARBA00022475"/>
    </source>
</evidence>
<dbReference type="eggNOG" id="COG0619">
    <property type="taxonomic scope" value="Bacteria"/>
</dbReference>
<dbReference type="Pfam" id="PF02361">
    <property type="entry name" value="CbiQ"/>
    <property type="match status" value="1"/>
</dbReference>
<organism evidence="7 8">
    <name type="scientific">Thermobaculum terrenum (strain ATCC BAA-798 / CCMEE 7001 / YNP1)</name>
    <dbReference type="NCBI Taxonomy" id="525904"/>
    <lineage>
        <taxon>Bacteria</taxon>
        <taxon>Bacillati</taxon>
        <taxon>Chloroflexota</taxon>
        <taxon>Chloroflexia</taxon>
        <taxon>Candidatus Thermobaculales</taxon>
        <taxon>Candidatus Thermobaculaceae</taxon>
        <taxon>Thermobaculum</taxon>
    </lineage>
</organism>
<dbReference type="HOGENOM" id="CLU_056469_2_3_0"/>
<accession>D1CED6</accession>
<feature type="transmembrane region" description="Helical" evidence="6">
    <location>
        <begin position="185"/>
        <end position="207"/>
    </location>
</feature>
<proteinExistence type="predicted"/>
<dbReference type="InterPro" id="IPR003339">
    <property type="entry name" value="ABC/ECF_trnsptr_transmembrane"/>
</dbReference>
<keyword evidence="5 6" id="KW-0472">Membrane</keyword>
<evidence type="ECO:0000256" key="3">
    <source>
        <dbReference type="ARBA" id="ARBA00022692"/>
    </source>
</evidence>
<keyword evidence="8" id="KW-1185">Reference proteome</keyword>
<feature type="transmembrane region" description="Helical" evidence="6">
    <location>
        <begin position="21"/>
        <end position="37"/>
    </location>
</feature>
<keyword evidence="3 6" id="KW-0812">Transmembrane</keyword>
<feature type="transmembrane region" description="Helical" evidence="6">
    <location>
        <begin position="227"/>
        <end position="250"/>
    </location>
</feature>
<name>D1CED6_THET1</name>
<dbReference type="KEGG" id="ttr:Tter_0370"/>
<dbReference type="AlphaFoldDB" id="D1CED6"/>
<dbReference type="PANTHER" id="PTHR34857:SF2">
    <property type="entry name" value="SLL0384 PROTEIN"/>
    <property type="match status" value="1"/>
</dbReference>
<dbReference type="PANTHER" id="PTHR34857">
    <property type="entry name" value="SLL0384 PROTEIN"/>
    <property type="match status" value="1"/>
</dbReference>
<dbReference type="InterPro" id="IPR051611">
    <property type="entry name" value="ECF_transporter_component"/>
</dbReference>
<evidence type="ECO:0000313" key="7">
    <source>
        <dbReference type="EMBL" id="ACZ41292.1"/>
    </source>
</evidence>
<gene>
    <name evidence="7" type="ordered locus">Tter_0370</name>
</gene>
<evidence type="ECO:0000313" key="8">
    <source>
        <dbReference type="Proteomes" id="UP000000323"/>
    </source>
</evidence>
<dbReference type="STRING" id="525904.Tter_0370"/>
<dbReference type="GO" id="GO:0005886">
    <property type="term" value="C:plasma membrane"/>
    <property type="evidence" value="ECO:0007669"/>
    <property type="project" value="UniProtKB-ARBA"/>
</dbReference>
<protein>
    <submittedName>
        <fullName evidence="7">Cobalt transport protein</fullName>
    </submittedName>
</protein>